<comment type="caution">
    <text evidence="2">The sequence shown here is derived from an EMBL/GenBank/DDBJ whole genome shotgun (WGS) entry which is preliminary data.</text>
</comment>
<sequence>MNKRDDEVQVITSASAPASQGLTAKERRYAFSMALRTVCFLGACIADGWLRWTLVVGAVFLPYVSVVLANAGVRSGPARGSDFVPMEHRAIAARPERDEI</sequence>
<evidence type="ECO:0000313" key="2">
    <source>
        <dbReference type="EMBL" id="GAA1730787.1"/>
    </source>
</evidence>
<keyword evidence="3" id="KW-1185">Reference proteome</keyword>
<keyword evidence="1" id="KW-0472">Membrane</keyword>
<dbReference type="EMBL" id="BAAAME010000002">
    <property type="protein sequence ID" value="GAA1730787.1"/>
    <property type="molecule type" value="Genomic_DNA"/>
</dbReference>
<accession>A0ABN2JKX9</accession>
<dbReference type="Pfam" id="PF11298">
    <property type="entry name" value="DUF3099"/>
    <property type="match status" value="1"/>
</dbReference>
<protein>
    <recommendedName>
        <fullName evidence="4">DUF3099 domain-containing protein</fullName>
    </recommendedName>
</protein>
<evidence type="ECO:0000256" key="1">
    <source>
        <dbReference type="SAM" id="Phobius"/>
    </source>
</evidence>
<dbReference type="Proteomes" id="UP001501057">
    <property type="component" value="Unassembled WGS sequence"/>
</dbReference>
<gene>
    <name evidence="2" type="ORF">GCM10009710_09240</name>
</gene>
<evidence type="ECO:0008006" key="4">
    <source>
        <dbReference type="Google" id="ProtNLM"/>
    </source>
</evidence>
<keyword evidence="1" id="KW-1133">Transmembrane helix</keyword>
<dbReference type="InterPro" id="IPR021449">
    <property type="entry name" value="DUF3099"/>
</dbReference>
<feature type="transmembrane region" description="Helical" evidence="1">
    <location>
        <begin position="55"/>
        <end position="73"/>
    </location>
</feature>
<dbReference type="RefSeq" id="WP_344198226.1">
    <property type="nucleotide sequence ID" value="NZ_BAAAME010000002.1"/>
</dbReference>
<name>A0ABN2JKX9_9ACTN</name>
<proteinExistence type="predicted"/>
<reference evidence="2 3" key="1">
    <citation type="journal article" date="2019" name="Int. J. Syst. Evol. Microbiol.">
        <title>The Global Catalogue of Microorganisms (GCM) 10K type strain sequencing project: providing services to taxonomists for standard genome sequencing and annotation.</title>
        <authorList>
            <consortium name="The Broad Institute Genomics Platform"/>
            <consortium name="The Broad Institute Genome Sequencing Center for Infectious Disease"/>
            <person name="Wu L."/>
            <person name="Ma J."/>
        </authorList>
    </citation>
    <scope>NUCLEOTIDE SEQUENCE [LARGE SCALE GENOMIC DNA]</scope>
    <source>
        <strain evidence="2 3">JCM 13518</strain>
    </source>
</reference>
<organism evidence="2 3">
    <name type="scientific">Aeromicrobium alkaliterrae</name>
    <dbReference type="NCBI Taxonomy" id="302168"/>
    <lineage>
        <taxon>Bacteria</taxon>
        <taxon>Bacillati</taxon>
        <taxon>Actinomycetota</taxon>
        <taxon>Actinomycetes</taxon>
        <taxon>Propionibacteriales</taxon>
        <taxon>Nocardioidaceae</taxon>
        <taxon>Aeromicrobium</taxon>
    </lineage>
</organism>
<evidence type="ECO:0000313" key="3">
    <source>
        <dbReference type="Proteomes" id="UP001501057"/>
    </source>
</evidence>
<keyword evidence="1" id="KW-0812">Transmembrane</keyword>
<feature type="transmembrane region" description="Helical" evidence="1">
    <location>
        <begin position="29"/>
        <end position="49"/>
    </location>
</feature>